<name>A0A2P6PVC2_ROSCH</name>
<dbReference type="SUPFAM" id="SSF51197">
    <property type="entry name" value="Clavaminate synthase-like"/>
    <property type="match status" value="1"/>
</dbReference>
<dbReference type="AlphaFoldDB" id="A0A2P6PVC2"/>
<keyword evidence="3" id="KW-0847">Vitamin C</keyword>
<keyword evidence="2" id="KW-0479">Metal-binding</keyword>
<keyword evidence="7" id="KW-1185">Reference proteome</keyword>
<keyword evidence="6" id="KW-0560">Oxidoreductase</keyword>
<feature type="domain" description="Fe2OG dioxygenase" evidence="5">
    <location>
        <begin position="120"/>
        <end position="195"/>
    </location>
</feature>
<evidence type="ECO:0000256" key="1">
    <source>
        <dbReference type="ARBA" id="ARBA00008056"/>
    </source>
</evidence>
<keyword evidence="6" id="KW-0223">Dioxygenase</keyword>
<dbReference type="InterPro" id="IPR050295">
    <property type="entry name" value="Plant_2OG-oxidoreductases"/>
</dbReference>
<dbReference type="GO" id="GO:0031418">
    <property type="term" value="F:L-ascorbic acid binding"/>
    <property type="evidence" value="ECO:0007669"/>
    <property type="project" value="UniProtKB-KW"/>
</dbReference>
<evidence type="ECO:0000256" key="2">
    <source>
        <dbReference type="ARBA" id="ARBA00022723"/>
    </source>
</evidence>
<dbReference type="EMBL" id="PDCK01000044">
    <property type="protein sequence ID" value="PRQ25883.1"/>
    <property type="molecule type" value="Genomic_DNA"/>
</dbReference>
<dbReference type="InterPro" id="IPR027443">
    <property type="entry name" value="IPNS-like_sf"/>
</dbReference>
<dbReference type="Proteomes" id="UP000238479">
    <property type="component" value="Chromosome 6"/>
</dbReference>
<evidence type="ECO:0000259" key="5">
    <source>
        <dbReference type="PROSITE" id="PS51471"/>
    </source>
</evidence>
<evidence type="ECO:0000313" key="7">
    <source>
        <dbReference type="Proteomes" id="UP000238479"/>
    </source>
</evidence>
<dbReference type="PRINTS" id="PR00682">
    <property type="entry name" value="IPNSYNTHASE"/>
</dbReference>
<dbReference type="Pfam" id="PF03171">
    <property type="entry name" value="2OG-FeII_Oxy"/>
    <property type="match status" value="1"/>
</dbReference>
<dbReference type="EC" id="1.14.11.9" evidence="6"/>
<dbReference type="InterPro" id="IPR044861">
    <property type="entry name" value="IPNS-like_FE2OG_OXY"/>
</dbReference>
<evidence type="ECO:0000256" key="4">
    <source>
        <dbReference type="ARBA" id="ARBA00023004"/>
    </source>
</evidence>
<dbReference type="Pfam" id="PF14226">
    <property type="entry name" value="DIOX_N"/>
    <property type="match status" value="1"/>
</dbReference>
<dbReference type="Gene3D" id="2.60.120.330">
    <property type="entry name" value="B-lactam Antibiotic, Isopenicillin N Synthase, Chain"/>
    <property type="match status" value="1"/>
</dbReference>
<dbReference type="GO" id="GO:0045486">
    <property type="term" value="F:flavanone 3-dioxygenase activity"/>
    <property type="evidence" value="ECO:0007669"/>
    <property type="project" value="UniProtKB-EC"/>
</dbReference>
<sequence length="195" mass="21985">MQLINHGIKDNLLDKVLNVANEFFELPSDDKASVYSGNSMQSYRLHTSIDYMREQVHYWRDVLRHPCHPLEEHIRFWPQKPPQYRDLVGSYSVEVRKLGLCLLDLISEGLGLGSGFFGGELSQVQIMATNHYPLCPNPSLTLGLPKHSDVNLITLLIQGEVSGLQVLKDGQLLTIQPVPHAFLVNIGHILQIVIL</sequence>
<dbReference type="OMA" id="EQVHYWR"/>
<comment type="caution">
    <text evidence="6">The sequence shown here is derived from an EMBL/GenBank/DDBJ whole genome shotgun (WGS) entry which is preliminary data.</text>
</comment>
<protein>
    <submittedName>
        <fullName evidence="6">Putative flavanone 3-dioxygenase</fullName>
        <ecNumber evidence="6">1.14.11.9</ecNumber>
    </submittedName>
</protein>
<dbReference type="PANTHER" id="PTHR47991">
    <property type="entry name" value="OXOGLUTARATE/IRON-DEPENDENT DIOXYGENASE"/>
    <property type="match status" value="1"/>
</dbReference>
<accession>A0A2P6PVC2</accession>
<proteinExistence type="inferred from homology"/>
<reference evidence="6 7" key="1">
    <citation type="journal article" date="2018" name="Nat. Genet.">
        <title>The Rosa genome provides new insights in the design of modern roses.</title>
        <authorList>
            <person name="Bendahmane M."/>
        </authorList>
    </citation>
    <scope>NUCLEOTIDE SEQUENCE [LARGE SCALE GENOMIC DNA]</scope>
    <source>
        <strain evidence="7">cv. Old Blush</strain>
    </source>
</reference>
<gene>
    <name evidence="6" type="ORF">RchiOBHm_Chr6g0288471</name>
</gene>
<comment type="similarity">
    <text evidence="1">Belongs to the iron/ascorbate-dependent oxidoreductase family.</text>
</comment>
<dbReference type="PROSITE" id="PS51471">
    <property type="entry name" value="FE2OG_OXY"/>
    <property type="match status" value="1"/>
</dbReference>
<dbReference type="InterPro" id="IPR026992">
    <property type="entry name" value="DIOX_N"/>
</dbReference>
<keyword evidence="4" id="KW-0408">Iron</keyword>
<evidence type="ECO:0000256" key="3">
    <source>
        <dbReference type="ARBA" id="ARBA00022896"/>
    </source>
</evidence>
<evidence type="ECO:0000313" key="6">
    <source>
        <dbReference type="EMBL" id="PRQ25883.1"/>
    </source>
</evidence>
<dbReference type="GO" id="GO:0046872">
    <property type="term" value="F:metal ion binding"/>
    <property type="evidence" value="ECO:0007669"/>
    <property type="project" value="UniProtKB-KW"/>
</dbReference>
<organism evidence="6 7">
    <name type="scientific">Rosa chinensis</name>
    <name type="common">China rose</name>
    <dbReference type="NCBI Taxonomy" id="74649"/>
    <lineage>
        <taxon>Eukaryota</taxon>
        <taxon>Viridiplantae</taxon>
        <taxon>Streptophyta</taxon>
        <taxon>Embryophyta</taxon>
        <taxon>Tracheophyta</taxon>
        <taxon>Spermatophyta</taxon>
        <taxon>Magnoliopsida</taxon>
        <taxon>eudicotyledons</taxon>
        <taxon>Gunneridae</taxon>
        <taxon>Pentapetalae</taxon>
        <taxon>rosids</taxon>
        <taxon>fabids</taxon>
        <taxon>Rosales</taxon>
        <taxon>Rosaceae</taxon>
        <taxon>Rosoideae</taxon>
        <taxon>Rosoideae incertae sedis</taxon>
        <taxon>Rosa</taxon>
    </lineage>
</organism>
<dbReference type="STRING" id="74649.A0A2P6PVC2"/>
<dbReference type="InterPro" id="IPR005123">
    <property type="entry name" value="Oxoglu/Fe-dep_dioxygenase_dom"/>
</dbReference>
<dbReference type="Gramene" id="PRQ25883">
    <property type="protein sequence ID" value="PRQ25883"/>
    <property type="gene ID" value="RchiOBHm_Chr6g0288471"/>
</dbReference>